<dbReference type="Proteomes" id="UP001370490">
    <property type="component" value="Unassembled WGS sequence"/>
</dbReference>
<dbReference type="PANTHER" id="PTHR36342:SF1">
    <property type="entry name" value="PTB DOMAIN ENGULFMENT ADAPTER"/>
    <property type="match status" value="1"/>
</dbReference>
<comment type="caution">
    <text evidence="1">The sequence shown here is derived from an EMBL/GenBank/DDBJ whole genome shotgun (WGS) entry which is preliminary data.</text>
</comment>
<evidence type="ECO:0000313" key="1">
    <source>
        <dbReference type="EMBL" id="KAK6919254.1"/>
    </source>
</evidence>
<sequence length="107" mass="12250">MVIIKPSSPPQSQAFVFDFQPKDPEDMNVALAALLGREVPALERYQDPVMAIDIVCKFNDRWQTGLRIRYHDCRDYTNGLVEYLTGEKYVLKRLKKSSVLGSMQANL</sequence>
<dbReference type="PANTHER" id="PTHR36342">
    <property type="entry name" value="PTB DOMAIN ENGULFMENT ADAPTER"/>
    <property type="match status" value="1"/>
</dbReference>
<reference evidence="1 2" key="1">
    <citation type="submission" date="2023-12" db="EMBL/GenBank/DDBJ databases">
        <title>A high-quality genome assembly for Dillenia turbinata (Dilleniales).</title>
        <authorList>
            <person name="Chanderbali A."/>
        </authorList>
    </citation>
    <scope>NUCLEOTIDE SEQUENCE [LARGE SCALE GENOMIC DNA]</scope>
    <source>
        <strain evidence="1">LSX21</strain>
        <tissue evidence="1">Leaf</tissue>
    </source>
</reference>
<organism evidence="1 2">
    <name type="scientific">Dillenia turbinata</name>
    <dbReference type="NCBI Taxonomy" id="194707"/>
    <lineage>
        <taxon>Eukaryota</taxon>
        <taxon>Viridiplantae</taxon>
        <taxon>Streptophyta</taxon>
        <taxon>Embryophyta</taxon>
        <taxon>Tracheophyta</taxon>
        <taxon>Spermatophyta</taxon>
        <taxon>Magnoliopsida</taxon>
        <taxon>eudicotyledons</taxon>
        <taxon>Gunneridae</taxon>
        <taxon>Pentapetalae</taxon>
        <taxon>Dilleniales</taxon>
        <taxon>Dilleniaceae</taxon>
        <taxon>Dillenia</taxon>
    </lineage>
</organism>
<keyword evidence="2" id="KW-1185">Reference proteome</keyword>
<gene>
    <name evidence="1" type="ORF">RJ641_015158</name>
</gene>
<proteinExistence type="predicted"/>
<evidence type="ECO:0000313" key="2">
    <source>
        <dbReference type="Proteomes" id="UP001370490"/>
    </source>
</evidence>
<dbReference type="AlphaFoldDB" id="A0AAN8URJ8"/>
<accession>A0AAN8URJ8</accession>
<name>A0AAN8URJ8_9MAGN</name>
<dbReference type="EMBL" id="JBAMMX010000021">
    <property type="protein sequence ID" value="KAK6919254.1"/>
    <property type="molecule type" value="Genomic_DNA"/>
</dbReference>
<protein>
    <submittedName>
        <fullName evidence="1">Uncharacterized protein</fullName>
    </submittedName>
</protein>